<dbReference type="AlphaFoldDB" id="A0A2S0MT71"/>
<protein>
    <submittedName>
        <fullName evidence="4">HlyD family secretion protein</fullName>
    </submittedName>
</protein>
<dbReference type="Pfam" id="PF25917">
    <property type="entry name" value="BSH_RND"/>
    <property type="match status" value="1"/>
</dbReference>
<evidence type="ECO:0000259" key="3">
    <source>
        <dbReference type="Pfam" id="PF25917"/>
    </source>
</evidence>
<dbReference type="InterPro" id="IPR050393">
    <property type="entry name" value="MFP_Efflux_Pump"/>
</dbReference>
<feature type="domain" description="Multidrug resistance protein MdtA-like barrel-sandwich hybrid" evidence="3">
    <location>
        <begin position="74"/>
        <end position="250"/>
    </location>
</feature>
<dbReference type="RefSeq" id="WP_106473317.1">
    <property type="nucleotide sequence ID" value="NZ_CP027665.1"/>
</dbReference>
<dbReference type="EMBL" id="CP027665">
    <property type="protein sequence ID" value="AVO39007.1"/>
    <property type="molecule type" value="Genomic_DNA"/>
</dbReference>
<keyword evidence="5" id="KW-1185">Reference proteome</keyword>
<evidence type="ECO:0000256" key="2">
    <source>
        <dbReference type="SAM" id="Phobius"/>
    </source>
</evidence>
<dbReference type="Gene3D" id="2.40.50.100">
    <property type="match status" value="2"/>
</dbReference>
<dbReference type="SUPFAM" id="SSF111369">
    <property type="entry name" value="HlyD-like secretion proteins"/>
    <property type="match status" value="2"/>
</dbReference>
<evidence type="ECO:0000256" key="1">
    <source>
        <dbReference type="SAM" id="Coils"/>
    </source>
</evidence>
<dbReference type="PANTHER" id="PTHR30367">
    <property type="entry name" value="P-HYDROXYBENZOIC ACID EFFLUX PUMP SUBUNIT AAEA-RELATED"/>
    <property type="match status" value="1"/>
</dbReference>
<dbReference type="Proteomes" id="UP000237655">
    <property type="component" value="Chromosome"/>
</dbReference>
<keyword evidence="2" id="KW-0812">Transmembrane</keyword>
<dbReference type="Gene3D" id="1.10.287.470">
    <property type="entry name" value="Helix hairpin bin"/>
    <property type="match status" value="2"/>
</dbReference>
<organism evidence="4 5">
    <name type="scientific">Pukyongiella litopenaei</name>
    <dbReference type="NCBI Taxonomy" id="2605946"/>
    <lineage>
        <taxon>Bacteria</taxon>
        <taxon>Pseudomonadati</taxon>
        <taxon>Pseudomonadota</taxon>
        <taxon>Alphaproteobacteria</taxon>
        <taxon>Rhodobacterales</taxon>
        <taxon>Paracoccaceae</taxon>
        <taxon>Pukyongiella</taxon>
    </lineage>
</organism>
<keyword evidence="2" id="KW-0472">Membrane</keyword>
<keyword evidence="1" id="KW-0175">Coiled coil</keyword>
<keyword evidence="2" id="KW-1133">Transmembrane helix</keyword>
<evidence type="ECO:0000313" key="5">
    <source>
        <dbReference type="Proteomes" id="UP000237655"/>
    </source>
</evidence>
<accession>A0A2S0MT71</accession>
<dbReference type="InterPro" id="IPR058625">
    <property type="entry name" value="MdtA-like_BSH"/>
</dbReference>
<sequence length="412" mass="45330">MFEFTLCSMLTILPDYLFRRYVQDKRIGREITFFSVWYELRWGISSCAILTISLIALIFFYHPATNNIGSFFRTLTLLPETGGRVAEVLVENNQHVEAGQVLFRIDDASQRAAVETARMQVAEVEASLAVARADLDAAEGQVAQARAALAQARDQFERQSTLLTTGSAAARESEVERYQNLVNQRTGEVDAALANKVAVEENINTLIPARRSSAEAALAQAEAELNKTVIKAGVDGRLDQFALQVGDYVNPILRPAGILVPSEFEERDRFVAGFGQLSASVIKPGMFAEMGCLARPFKVVPMVVVEVQDVIPSGQFRPTDRLIDPADITRPGMLTVFLEPLYKGQADPLPPGSTCFANVYTNNHDRLENDDSLGTGQRIFLHVVDTVGLVHAILLRAKLLLLPVKLLVFSGH</sequence>
<gene>
    <name evidence="4" type="ORF">C6Y53_15680</name>
</gene>
<name>A0A2S0MT71_9RHOB</name>
<feature type="transmembrane region" description="Helical" evidence="2">
    <location>
        <begin position="42"/>
        <end position="61"/>
    </location>
</feature>
<evidence type="ECO:0000313" key="4">
    <source>
        <dbReference type="EMBL" id="AVO39007.1"/>
    </source>
</evidence>
<dbReference type="PANTHER" id="PTHR30367:SF12">
    <property type="entry name" value="P-HYDROXYBENZOIC ACID EFFLUX PUMP SUBUNIT AAEA"/>
    <property type="match status" value="1"/>
</dbReference>
<dbReference type="KEGG" id="thas:C6Y53_15680"/>
<feature type="coiled-coil region" evidence="1">
    <location>
        <begin position="121"/>
        <end position="155"/>
    </location>
</feature>
<reference evidence="5" key="1">
    <citation type="submission" date="2018-03" db="EMBL/GenBank/DDBJ databases">
        <title>Genomic analysis of the strain SH-1 isolated from shrimp intestine.</title>
        <authorList>
            <person name="Kim Y.-S."/>
            <person name="Kim S.-E."/>
            <person name="Kim K.-H."/>
        </authorList>
    </citation>
    <scope>NUCLEOTIDE SEQUENCE [LARGE SCALE GENOMIC DNA]</scope>
    <source>
        <strain evidence="5">SH-1</strain>
    </source>
</reference>
<proteinExistence type="predicted"/>